<dbReference type="EMBL" id="FNOT01000009">
    <property type="protein sequence ID" value="SDY62121.1"/>
    <property type="molecule type" value="Genomic_DNA"/>
</dbReference>
<name>A0A1H3LCK3_9ACTN</name>
<keyword evidence="5" id="KW-1185">Reference proteome</keyword>
<protein>
    <submittedName>
        <fullName evidence="4">Phage integrase family protein</fullName>
    </submittedName>
</protein>
<evidence type="ECO:0000256" key="2">
    <source>
        <dbReference type="SAM" id="MobiDB-lite"/>
    </source>
</evidence>
<dbReference type="RefSeq" id="WP_091158487.1">
    <property type="nucleotide sequence ID" value="NZ_FNOT01000009.1"/>
</dbReference>
<feature type="domain" description="Tyr recombinase" evidence="3">
    <location>
        <begin position="177"/>
        <end position="360"/>
    </location>
</feature>
<dbReference type="SUPFAM" id="SSF56349">
    <property type="entry name" value="DNA breaking-rejoining enzymes"/>
    <property type="match status" value="1"/>
</dbReference>
<gene>
    <name evidence="4" type="ORF">SAMN05660209_03287</name>
</gene>
<dbReference type="Gene3D" id="1.10.443.10">
    <property type="entry name" value="Intergrase catalytic core"/>
    <property type="match status" value="1"/>
</dbReference>
<proteinExistence type="predicted"/>
<evidence type="ECO:0000313" key="5">
    <source>
        <dbReference type="Proteomes" id="UP000198921"/>
    </source>
</evidence>
<dbReference type="Pfam" id="PF00589">
    <property type="entry name" value="Phage_integrase"/>
    <property type="match status" value="1"/>
</dbReference>
<dbReference type="GO" id="GO:0003677">
    <property type="term" value="F:DNA binding"/>
    <property type="evidence" value="ECO:0007669"/>
    <property type="project" value="InterPro"/>
</dbReference>
<dbReference type="PROSITE" id="PS51898">
    <property type="entry name" value="TYR_RECOMBINASE"/>
    <property type="match status" value="1"/>
</dbReference>
<keyword evidence="1" id="KW-0233">DNA recombination</keyword>
<sequence length="469" mass="50667">MTGGGTSPAVLSLMNYARSMNMSPAQVRAAADVLAEDRPEPALRTLVAEALRHDDQLRGYYARQMTLLLDGLPSYADAADRLVPAFPGFGDKRPSEVEASRLQDLLYAVGRESAARTLRDAAAHGHPRMSYDPDAHGHGAEERFRLAVRKLFRRSEVRKWIHEDPTDGLKRKQGGADFAHHLTVGQFAHWLAVACTTGDDPELDRLLLLLLRHTGLRQEALLNLTLDAIDTAACQLRASAKFGYTQPLPVNRQLLQEIVTLAQVRGSRAGSDPAFRYRNGRPLTGRRFDTLSKRLKARHAWAAPLSIGPHAIRRLTEDEVEARFGLAELTVWAGHSWKALPVSYRYVKKPGFARLREVAEDLFGPLDAPLPPSSAAAGVFAAPYGIAPRSRVSGGMPATGSTLQRPPVPAASVEPTGRPSARSVEHAPGVTSADAPLFGRDEPAALSGTGEPGPGSAPGRPLFTDGDQA</sequence>
<dbReference type="AlphaFoldDB" id="A0A1H3LCK3"/>
<evidence type="ECO:0000313" key="4">
    <source>
        <dbReference type="EMBL" id="SDY62121.1"/>
    </source>
</evidence>
<dbReference type="InterPro" id="IPR011010">
    <property type="entry name" value="DNA_brk_join_enz"/>
</dbReference>
<reference evidence="5" key="1">
    <citation type="submission" date="2016-10" db="EMBL/GenBank/DDBJ databases">
        <authorList>
            <person name="Varghese N."/>
            <person name="Submissions S."/>
        </authorList>
    </citation>
    <scope>NUCLEOTIDE SEQUENCE [LARGE SCALE GENOMIC DNA]</scope>
    <source>
        <strain evidence="5">DSM 45422</strain>
    </source>
</reference>
<organism evidence="4 5">
    <name type="scientific">Geodermatophilus africanus</name>
    <dbReference type="NCBI Taxonomy" id="1137993"/>
    <lineage>
        <taxon>Bacteria</taxon>
        <taxon>Bacillati</taxon>
        <taxon>Actinomycetota</taxon>
        <taxon>Actinomycetes</taxon>
        <taxon>Geodermatophilales</taxon>
        <taxon>Geodermatophilaceae</taxon>
        <taxon>Geodermatophilus</taxon>
    </lineage>
</organism>
<dbReference type="InterPro" id="IPR013762">
    <property type="entry name" value="Integrase-like_cat_sf"/>
</dbReference>
<dbReference type="GO" id="GO:0006310">
    <property type="term" value="P:DNA recombination"/>
    <property type="evidence" value="ECO:0007669"/>
    <property type="project" value="UniProtKB-KW"/>
</dbReference>
<dbReference type="Proteomes" id="UP000198921">
    <property type="component" value="Unassembled WGS sequence"/>
</dbReference>
<evidence type="ECO:0000256" key="1">
    <source>
        <dbReference type="ARBA" id="ARBA00023172"/>
    </source>
</evidence>
<dbReference type="OrthoDB" id="864726at2"/>
<dbReference type="GO" id="GO:0015074">
    <property type="term" value="P:DNA integration"/>
    <property type="evidence" value="ECO:0007669"/>
    <property type="project" value="InterPro"/>
</dbReference>
<accession>A0A1H3LCK3</accession>
<evidence type="ECO:0000259" key="3">
    <source>
        <dbReference type="PROSITE" id="PS51898"/>
    </source>
</evidence>
<feature type="region of interest" description="Disordered" evidence="2">
    <location>
        <begin position="393"/>
        <end position="469"/>
    </location>
</feature>
<dbReference type="InterPro" id="IPR002104">
    <property type="entry name" value="Integrase_catalytic"/>
</dbReference>
<dbReference type="STRING" id="1137993.SAMN05660209_03287"/>